<dbReference type="PANTHER" id="PTHR10380">
    <property type="entry name" value="CUTICLE PROTEIN"/>
    <property type="match status" value="1"/>
</dbReference>
<accession>A0A1B6IRG6</accession>
<feature type="signal peptide" evidence="4">
    <location>
        <begin position="1"/>
        <end position="22"/>
    </location>
</feature>
<sequence length="245" mass="26844">SLYGTIMKSVLVTLLFSCSALGSPQFPHNHRLLGDIHPTQLPPIRGDEAAPADQTGYEARTYYQTGYRLQNTGYRPVPDPVPQPVAVYSPQDYRSPPTDYRASTPKDVVPILTYTNDVALDGSYNYNFESADGIARQESAVMTNTGTEEEGQSVQGSYSYTAPDGTLITVNYVADKDGFRAEGAHLPTPPPIPEAIAKSLEYIARVRAAQPAGYEDDGQYQPEGSFRKPNEGSFRKPNEGSFRKP</sequence>
<keyword evidence="4" id="KW-0732">Signal</keyword>
<feature type="non-terminal residue" evidence="5">
    <location>
        <position position="1"/>
    </location>
</feature>
<dbReference type="GO" id="GO:0008010">
    <property type="term" value="F:structural constituent of chitin-based larval cuticle"/>
    <property type="evidence" value="ECO:0007669"/>
    <property type="project" value="TreeGrafter"/>
</dbReference>
<feature type="region of interest" description="Disordered" evidence="3">
    <location>
        <begin position="213"/>
        <end position="245"/>
    </location>
</feature>
<dbReference type="Pfam" id="PF00379">
    <property type="entry name" value="Chitin_bind_4"/>
    <property type="match status" value="1"/>
</dbReference>
<dbReference type="AlphaFoldDB" id="A0A1B6IRG6"/>
<reference evidence="5" key="1">
    <citation type="submission" date="2015-11" db="EMBL/GenBank/DDBJ databases">
        <title>De novo transcriptome assembly of four potential Pierce s Disease insect vectors from Arizona vineyards.</title>
        <authorList>
            <person name="Tassone E.E."/>
        </authorList>
    </citation>
    <scope>NUCLEOTIDE SEQUENCE</scope>
</reference>
<dbReference type="InterPro" id="IPR031311">
    <property type="entry name" value="CHIT_BIND_RR_consensus"/>
</dbReference>
<evidence type="ECO:0008006" key="6">
    <source>
        <dbReference type="Google" id="ProtNLM"/>
    </source>
</evidence>
<dbReference type="InterPro" id="IPR050468">
    <property type="entry name" value="Cuticle_Struct_Prot"/>
</dbReference>
<keyword evidence="1 2" id="KW-0193">Cuticle</keyword>
<dbReference type="GO" id="GO:0062129">
    <property type="term" value="C:chitin-based extracellular matrix"/>
    <property type="evidence" value="ECO:0007669"/>
    <property type="project" value="TreeGrafter"/>
</dbReference>
<evidence type="ECO:0000313" key="5">
    <source>
        <dbReference type="EMBL" id="JAS89487.1"/>
    </source>
</evidence>
<evidence type="ECO:0000256" key="1">
    <source>
        <dbReference type="ARBA" id="ARBA00022460"/>
    </source>
</evidence>
<evidence type="ECO:0000256" key="4">
    <source>
        <dbReference type="SAM" id="SignalP"/>
    </source>
</evidence>
<evidence type="ECO:0000256" key="3">
    <source>
        <dbReference type="SAM" id="MobiDB-lite"/>
    </source>
</evidence>
<feature type="compositionally biased region" description="Basic and acidic residues" evidence="3">
    <location>
        <begin position="225"/>
        <end position="245"/>
    </location>
</feature>
<dbReference type="PRINTS" id="PR00947">
    <property type="entry name" value="CUTICLE"/>
</dbReference>
<dbReference type="InterPro" id="IPR000618">
    <property type="entry name" value="Insect_cuticle"/>
</dbReference>
<protein>
    <recommendedName>
        <fullName evidence="6">Endocuticle structural glycoprotein SgAbd-2</fullName>
    </recommendedName>
</protein>
<feature type="chain" id="PRO_5008585371" description="Endocuticle structural glycoprotein SgAbd-2" evidence="4">
    <location>
        <begin position="23"/>
        <end position="245"/>
    </location>
</feature>
<feature type="non-terminal residue" evidence="5">
    <location>
        <position position="245"/>
    </location>
</feature>
<evidence type="ECO:0000256" key="2">
    <source>
        <dbReference type="PROSITE-ProRule" id="PRU00497"/>
    </source>
</evidence>
<name>A0A1B6IRG6_9HEMI</name>
<gene>
    <name evidence="5" type="ORF">g.5553</name>
</gene>
<organism evidence="5">
    <name type="scientific">Homalodisca liturata</name>
    <dbReference type="NCBI Taxonomy" id="320908"/>
    <lineage>
        <taxon>Eukaryota</taxon>
        <taxon>Metazoa</taxon>
        <taxon>Ecdysozoa</taxon>
        <taxon>Arthropoda</taxon>
        <taxon>Hexapoda</taxon>
        <taxon>Insecta</taxon>
        <taxon>Pterygota</taxon>
        <taxon>Neoptera</taxon>
        <taxon>Paraneoptera</taxon>
        <taxon>Hemiptera</taxon>
        <taxon>Auchenorrhyncha</taxon>
        <taxon>Membracoidea</taxon>
        <taxon>Cicadellidae</taxon>
        <taxon>Cicadellinae</taxon>
        <taxon>Proconiini</taxon>
        <taxon>Homalodisca</taxon>
    </lineage>
</organism>
<dbReference type="EMBL" id="GECU01018219">
    <property type="protein sequence ID" value="JAS89487.1"/>
    <property type="molecule type" value="Transcribed_RNA"/>
</dbReference>
<proteinExistence type="predicted"/>
<dbReference type="PROSITE" id="PS00233">
    <property type="entry name" value="CHIT_BIND_RR_1"/>
    <property type="match status" value="1"/>
</dbReference>
<dbReference type="PANTHER" id="PTHR10380:SF173">
    <property type="entry name" value="CUTICULAR PROTEIN 47EF, ISOFORM C-RELATED"/>
    <property type="match status" value="1"/>
</dbReference>
<dbReference type="PROSITE" id="PS51155">
    <property type="entry name" value="CHIT_BIND_RR_2"/>
    <property type="match status" value="1"/>
</dbReference>